<evidence type="ECO:0000313" key="2">
    <source>
        <dbReference type="EMBL" id="EKC80710.1"/>
    </source>
</evidence>
<organism evidence="2">
    <name type="scientific">human gut metagenome</name>
    <dbReference type="NCBI Taxonomy" id="408170"/>
    <lineage>
        <taxon>unclassified sequences</taxon>
        <taxon>metagenomes</taxon>
        <taxon>organismal metagenomes</taxon>
    </lineage>
</organism>
<proteinExistence type="predicted"/>
<sequence length="156" mass="17766">AENPLDCLSYYRFDNCVIYEVDATGDVDEDDIDSKISCTVLTLRKKLDVLDFVKAAAKYITLHPYREQNHHVHNDMACGKEGDKFLIVRGKTMAVSAQKDTVVCMLKESQYSKEILWYSIFKVDGKSMLAGVPYNEYGDIVTEAEMEALHEIKRAE</sequence>
<gene>
    <name evidence="2" type="ORF">LEA_01100</name>
</gene>
<dbReference type="AlphaFoldDB" id="K1UR54"/>
<feature type="non-terminal residue" evidence="2">
    <location>
        <position position="1"/>
    </location>
</feature>
<evidence type="ECO:0000259" key="1">
    <source>
        <dbReference type="Pfam" id="PF24703"/>
    </source>
</evidence>
<protein>
    <recommendedName>
        <fullName evidence="1">DUF7666 domain-containing protein</fullName>
    </recommendedName>
</protein>
<feature type="domain" description="DUF7666" evidence="1">
    <location>
        <begin position="2"/>
        <end position="54"/>
    </location>
</feature>
<accession>K1UR54</accession>
<name>K1UR54_9ZZZZ</name>
<dbReference type="Pfam" id="PF24703">
    <property type="entry name" value="DUF7666"/>
    <property type="match status" value="1"/>
</dbReference>
<comment type="caution">
    <text evidence="2">The sequence shown here is derived from an EMBL/GenBank/DDBJ whole genome shotgun (WGS) entry which is preliminary data.</text>
</comment>
<dbReference type="EMBL" id="AJWY01000772">
    <property type="protein sequence ID" value="EKC80710.1"/>
    <property type="molecule type" value="Genomic_DNA"/>
</dbReference>
<reference evidence="2" key="1">
    <citation type="journal article" date="2013" name="Environ. Microbiol.">
        <title>Microbiota from the distal guts of lean and obese adolescents exhibit partial functional redundancy besides clear differences in community structure.</title>
        <authorList>
            <person name="Ferrer M."/>
            <person name="Ruiz A."/>
            <person name="Lanza F."/>
            <person name="Haange S.B."/>
            <person name="Oberbach A."/>
            <person name="Till H."/>
            <person name="Bargiela R."/>
            <person name="Campoy C."/>
            <person name="Segura M.T."/>
            <person name="Richter M."/>
            <person name="von Bergen M."/>
            <person name="Seifert J."/>
            <person name="Suarez A."/>
        </authorList>
    </citation>
    <scope>NUCLEOTIDE SEQUENCE</scope>
</reference>
<dbReference type="InterPro" id="IPR056083">
    <property type="entry name" value="DUF7666"/>
</dbReference>